<protein>
    <submittedName>
        <fullName evidence="3">SDR family oxidoreductase</fullName>
    </submittedName>
</protein>
<dbReference type="PANTHER" id="PTHR43639:SF1">
    <property type="entry name" value="SHORT-CHAIN DEHYDROGENASE_REDUCTASE FAMILY PROTEIN"/>
    <property type="match status" value="1"/>
</dbReference>
<dbReference type="SUPFAM" id="SSF51735">
    <property type="entry name" value="NAD(P)-binding Rossmann-fold domains"/>
    <property type="match status" value="1"/>
</dbReference>
<dbReference type="PANTHER" id="PTHR43639">
    <property type="entry name" value="OXIDOREDUCTASE, SHORT-CHAIN DEHYDROGENASE/REDUCTASE FAMILY (AFU_ORTHOLOGUE AFUA_5G02870)"/>
    <property type="match status" value="1"/>
</dbReference>
<dbReference type="Pfam" id="PF13561">
    <property type="entry name" value="adh_short_C2"/>
    <property type="match status" value="1"/>
</dbReference>
<evidence type="ECO:0000256" key="1">
    <source>
        <dbReference type="ARBA" id="ARBA00006484"/>
    </source>
</evidence>
<dbReference type="Proteomes" id="UP000295636">
    <property type="component" value="Unassembled WGS sequence"/>
</dbReference>
<evidence type="ECO:0000313" key="4">
    <source>
        <dbReference type="Proteomes" id="UP000295636"/>
    </source>
</evidence>
<dbReference type="Gene3D" id="3.40.50.720">
    <property type="entry name" value="NAD(P)-binding Rossmann-like Domain"/>
    <property type="match status" value="1"/>
</dbReference>
<dbReference type="InterPro" id="IPR036291">
    <property type="entry name" value="NAD(P)-bd_dom_sf"/>
</dbReference>
<dbReference type="PRINTS" id="PR00081">
    <property type="entry name" value="GDHRDH"/>
</dbReference>
<comment type="similarity">
    <text evidence="1">Belongs to the short-chain dehydrogenases/reductases (SDR) family.</text>
</comment>
<gene>
    <name evidence="3" type="ORF">E1757_32900</name>
</gene>
<name>A0A4R5KBH1_9BACL</name>
<dbReference type="AlphaFoldDB" id="A0A4R5KBH1"/>
<keyword evidence="4" id="KW-1185">Reference proteome</keyword>
<evidence type="ECO:0000313" key="3">
    <source>
        <dbReference type="EMBL" id="TDF91330.1"/>
    </source>
</evidence>
<dbReference type="EMBL" id="SMRT01000028">
    <property type="protein sequence ID" value="TDF91330.1"/>
    <property type="molecule type" value="Genomic_DNA"/>
</dbReference>
<sequence>MLVNNAGIGTSPSFEETCEEDFDRLIAVNVKAPFFLVQQSLGRLRDGGRIINISSGVSDTNCLSAYHGLQSNQRRTKYIHPTPSSATGSMGITVNAVMPGIIDTDVNASWLHTPDGRKSAIEMAALGRIGEPSDIADIVAFTDSPDGRWVTGQLIDGTGGSHL</sequence>
<comment type="caution">
    <text evidence="3">The sequence shown here is derived from an EMBL/GenBank/DDBJ whole genome shotgun (WGS) entry which is preliminary data.</text>
</comment>
<proteinExistence type="inferred from homology"/>
<dbReference type="OrthoDB" id="9803333at2"/>
<accession>A0A4R5KBH1</accession>
<keyword evidence="2" id="KW-0560">Oxidoreductase</keyword>
<evidence type="ECO:0000256" key="2">
    <source>
        <dbReference type="ARBA" id="ARBA00023002"/>
    </source>
</evidence>
<organism evidence="3 4">
    <name type="scientific">Paenibacillus piri</name>
    <dbReference type="NCBI Taxonomy" id="2547395"/>
    <lineage>
        <taxon>Bacteria</taxon>
        <taxon>Bacillati</taxon>
        <taxon>Bacillota</taxon>
        <taxon>Bacilli</taxon>
        <taxon>Bacillales</taxon>
        <taxon>Paenibacillaceae</taxon>
        <taxon>Paenibacillus</taxon>
    </lineage>
</organism>
<dbReference type="GO" id="GO:0016491">
    <property type="term" value="F:oxidoreductase activity"/>
    <property type="evidence" value="ECO:0007669"/>
    <property type="project" value="UniProtKB-KW"/>
</dbReference>
<reference evidence="3 4" key="1">
    <citation type="submission" date="2019-03" db="EMBL/GenBank/DDBJ databases">
        <title>This is whole genome sequence of Paenibacillus sp MS74 strain.</title>
        <authorList>
            <person name="Trinh H.N."/>
        </authorList>
    </citation>
    <scope>NUCLEOTIDE SEQUENCE [LARGE SCALE GENOMIC DNA]</scope>
    <source>
        <strain evidence="3 4">MS74</strain>
    </source>
</reference>
<dbReference type="InterPro" id="IPR002347">
    <property type="entry name" value="SDR_fam"/>
</dbReference>